<feature type="region of interest" description="Disordered" evidence="3">
    <location>
        <begin position="150"/>
        <end position="174"/>
    </location>
</feature>
<dbReference type="AlphaFoldDB" id="A0A2U8WVE2"/>
<reference evidence="4 5" key="1">
    <citation type="submission" date="2018-05" db="EMBL/GenBank/DDBJ databases">
        <title>Complete Genome Sequence of Methylobacterium sp. 17Sr1-28.</title>
        <authorList>
            <person name="Srinivasan S."/>
        </authorList>
    </citation>
    <scope>NUCLEOTIDE SEQUENCE [LARGE SCALE GENOMIC DNA]</scope>
    <source>
        <strain evidence="4 5">17Sr1-28</strain>
    </source>
</reference>
<accession>A0A2U8WVE2</accession>
<dbReference type="InterPro" id="IPR029058">
    <property type="entry name" value="AB_hydrolase_fold"/>
</dbReference>
<feature type="compositionally biased region" description="Gly residues" evidence="3">
    <location>
        <begin position="154"/>
        <end position="165"/>
    </location>
</feature>
<proteinExistence type="predicted"/>
<dbReference type="Proteomes" id="UP000245444">
    <property type="component" value="Chromosome"/>
</dbReference>
<evidence type="ECO:0000256" key="1">
    <source>
        <dbReference type="ARBA" id="ARBA00022729"/>
    </source>
</evidence>
<protein>
    <submittedName>
        <fullName evidence="4">Esterase</fullName>
    </submittedName>
</protein>
<dbReference type="GO" id="GO:0016787">
    <property type="term" value="F:hydrolase activity"/>
    <property type="evidence" value="ECO:0007669"/>
    <property type="project" value="UniProtKB-KW"/>
</dbReference>
<feature type="region of interest" description="Disordered" evidence="3">
    <location>
        <begin position="46"/>
        <end position="117"/>
    </location>
</feature>
<dbReference type="OrthoDB" id="9767239at2"/>
<feature type="compositionally biased region" description="Pro residues" evidence="3">
    <location>
        <begin position="50"/>
        <end position="65"/>
    </location>
</feature>
<gene>
    <name evidence="4" type="ORF">DK419_26460</name>
</gene>
<evidence type="ECO:0000313" key="5">
    <source>
        <dbReference type="Proteomes" id="UP000245444"/>
    </source>
</evidence>
<dbReference type="InterPro" id="IPR010126">
    <property type="entry name" value="Esterase_phb"/>
</dbReference>
<dbReference type="GO" id="GO:0005576">
    <property type="term" value="C:extracellular region"/>
    <property type="evidence" value="ECO:0007669"/>
    <property type="project" value="InterPro"/>
</dbReference>
<dbReference type="NCBIfam" id="TIGR01840">
    <property type="entry name" value="esterase_phb"/>
    <property type="match status" value="1"/>
</dbReference>
<evidence type="ECO:0000313" key="4">
    <source>
        <dbReference type="EMBL" id="AWN49448.1"/>
    </source>
</evidence>
<sequence length="458" mass="46605">MNPFDIFPGGGPVDLTKVDLTKVDMAEVTRLTRAGRLAEAMALIQGRAPAPEPASRPAAPSPRGPEPAIDLVAPAEPGGAWTAPAEPGSTGRGPSSKADPGKADPGKGFPDPGLADLPQAMRTLRDAGPGLAGKLREGLQGLSQGLSQGLGDAFSGGLGGGGLPGAGPKPRRPVPVPEGARFEERRFSGAAGSLTYKVYVPRGRQGERLPVVVMLHGCTQDPDDFALGTRMNELAEAQGALVVYPRQERSANAQKCWNWFQPGDQGRGAGEPALIAGIATAVVEEFGADPARVYVAGLSAGGAAAAILAATYPDVFAAAGIHSGLACGAARDLPSALAAMGQGAAAPARTGPTVPTIVFHGDGDRTVNPLNGERVAAQALPGTPLTETVTRGASPGGMPYTRSVHADAQGRGIVEKWVLHGAGHAWSGGSPDGSYTEPRGPDASAEMLRFFLEHPRAG</sequence>
<dbReference type="PANTHER" id="PTHR43037">
    <property type="entry name" value="UNNAMED PRODUCT-RELATED"/>
    <property type="match status" value="1"/>
</dbReference>
<name>A0A2U8WVE2_9HYPH</name>
<dbReference type="PANTHER" id="PTHR43037:SF1">
    <property type="entry name" value="BLL1128 PROTEIN"/>
    <property type="match status" value="1"/>
</dbReference>
<evidence type="ECO:0000256" key="3">
    <source>
        <dbReference type="SAM" id="MobiDB-lite"/>
    </source>
</evidence>
<keyword evidence="5" id="KW-1185">Reference proteome</keyword>
<keyword evidence="1" id="KW-0732">Signal</keyword>
<organism evidence="4 5">
    <name type="scientific">Methylobacterium terrae</name>
    <dbReference type="NCBI Taxonomy" id="2202827"/>
    <lineage>
        <taxon>Bacteria</taxon>
        <taxon>Pseudomonadati</taxon>
        <taxon>Pseudomonadota</taxon>
        <taxon>Alphaproteobacteria</taxon>
        <taxon>Hyphomicrobiales</taxon>
        <taxon>Methylobacteriaceae</taxon>
        <taxon>Methylobacterium</taxon>
    </lineage>
</organism>
<evidence type="ECO:0000256" key="2">
    <source>
        <dbReference type="ARBA" id="ARBA00022801"/>
    </source>
</evidence>
<dbReference type="SUPFAM" id="SSF53474">
    <property type="entry name" value="alpha/beta-Hydrolases"/>
    <property type="match status" value="1"/>
</dbReference>
<dbReference type="EMBL" id="CP029553">
    <property type="protein sequence ID" value="AWN49448.1"/>
    <property type="molecule type" value="Genomic_DNA"/>
</dbReference>
<dbReference type="Gene3D" id="3.40.50.1820">
    <property type="entry name" value="alpha/beta hydrolase"/>
    <property type="match status" value="1"/>
</dbReference>
<dbReference type="InterPro" id="IPR050955">
    <property type="entry name" value="Plant_Biomass_Hydrol_Est"/>
</dbReference>
<dbReference type="Pfam" id="PF10503">
    <property type="entry name" value="Esterase_PHB"/>
    <property type="match status" value="1"/>
</dbReference>
<dbReference type="KEGG" id="mtea:DK419_26460"/>
<keyword evidence="2" id="KW-0378">Hydrolase</keyword>